<dbReference type="EMBL" id="BGZK01001318">
    <property type="protein sequence ID" value="GBP77116.1"/>
    <property type="molecule type" value="Genomic_DNA"/>
</dbReference>
<keyword evidence="2" id="KW-1185">Reference proteome</keyword>
<dbReference type="AlphaFoldDB" id="A0A4C1YLR1"/>
<evidence type="ECO:0000313" key="1">
    <source>
        <dbReference type="EMBL" id="GBP77116.1"/>
    </source>
</evidence>
<protein>
    <submittedName>
        <fullName evidence="1">Uncharacterized protein</fullName>
    </submittedName>
</protein>
<sequence>MSGETSGDPKCRNLPLAFLDHCPDVAGKSTYSMVYLFDRTNVVRDAIEEECRFFERGRHSLPVGNFDGGNRPPAVGGPILAIPAGDLIRVYEEAQYYLNLRRLL</sequence>
<accession>A0A4C1YLR1</accession>
<evidence type="ECO:0000313" key="2">
    <source>
        <dbReference type="Proteomes" id="UP000299102"/>
    </source>
</evidence>
<name>A0A4C1YLR1_EUMVA</name>
<dbReference type="Proteomes" id="UP000299102">
    <property type="component" value="Unassembled WGS sequence"/>
</dbReference>
<gene>
    <name evidence="1" type="ORF">EVAR_99361_1</name>
</gene>
<reference evidence="1 2" key="1">
    <citation type="journal article" date="2019" name="Commun. Biol.">
        <title>The bagworm genome reveals a unique fibroin gene that provides high tensile strength.</title>
        <authorList>
            <person name="Kono N."/>
            <person name="Nakamura H."/>
            <person name="Ohtoshi R."/>
            <person name="Tomita M."/>
            <person name="Numata K."/>
            <person name="Arakawa K."/>
        </authorList>
    </citation>
    <scope>NUCLEOTIDE SEQUENCE [LARGE SCALE GENOMIC DNA]</scope>
</reference>
<comment type="caution">
    <text evidence="1">The sequence shown here is derived from an EMBL/GenBank/DDBJ whole genome shotgun (WGS) entry which is preliminary data.</text>
</comment>
<proteinExistence type="predicted"/>
<organism evidence="1 2">
    <name type="scientific">Eumeta variegata</name>
    <name type="common">Bagworm moth</name>
    <name type="synonym">Eumeta japonica</name>
    <dbReference type="NCBI Taxonomy" id="151549"/>
    <lineage>
        <taxon>Eukaryota</taxon>
        <taxon>Metazoa</taxon>
        <taxon>Ecdysozoa</taxon>
        <taxon>Arthropoda</taxon>
        <taxon>Hexapoda</taxon>
        <taxon>Insecta</taxon>
        <taxon>Pterygota</taxon>
        <taxon>Neoptera</taxon>
        <taxon>Endopterygota</taxon>
        <taxon>Lepidoptera</taxon>
        <taxon>Glossata</taxon>
        <taxon>Ditrysia</taxon>
        <taxon>Tineoidea</taxon>
        <taxon>Psychidae</taxon>
        <taxon>Oiketicinae</taxon>
        <taxon>Eumeta</taxon>
    </lineage>
</organism>